<dbReference type="EMBL" id="FQ790337">
    <property type="protein sequence ID" value="CCD51619.1"/>
    <property type="molecule type" value="Genomic_DNA"/>
</dbReference>
<protein>
    <submittedName>
        <fullName evidence="2">Uncharacterized protein</fullName>
    </submittedName>
</protein>
<reference evidence="3" key="1">
    <citation type="journal article" date="2011" name="PLoS Genet.">
        <title>Genomic analysis of the necrotrophic fungal pathogens Sclerotinia sclerotiorum and Botrytis cinerea.</title>
        <authorList>
            <person name="Amselem J."/>
            <person name="Cuomo C.A."/>
            <person name="van Kan J.A."/>
            <person name="Viaud M."/>
            <person name="Benito E.P."/>
            <person name="Couloux A."/>
            <person name="Coutinho P.M."/>
            <person name="de Vries R.P."/>
            <person name="Dyer P.S."/>
            <person name="Fillinger S."/>
            <person name="Fournier E."/>
            <person name="Gout L."/>
            <person name="Hahn M."/>
            <person name="Kohn L."/>
            <person name="Lapalu N."/>
            <person name="Plummer K.M."/>
            <person name="Pradier J.M."/>
            <person name="Quevillon E."/>
            <person name="Sharon A."/>
            <person name="Simon A."/>
            <person name="ten Have A."/>
            <person name="Tudzynski B."/>
            <person name="Tudzynski P."/>
            <person name="Wincker P."/>
            <person name="Andrew M."/>
            <person name="Anthouard V."/>
            <person name="Beever R.E."/>
            <person name="Beffa R."/>
            <person name="Benoit I."/>
            <person name="Bouzid O."/>
            <person name="Brault B."/>
            <person name="Chen Z."/>
            <person name="Choquer M."/>
            <person name="Collemare J."/>
            <person name="Cotton P."/>
            <person name="Danchin E.G."/>
            <person name="Da Silva C."/>
            <person name="Gautier A."/>
            <person name="Giraud C."/>
            <person name="Giraud T."/>
            <person name="Gonzalez C."/>
            <person name="Grossetete S."/>
            <person name="Guldener U."/>
            <person name="Henrissat B."/>
            <person name="Howlett B.J."/>
            <person name="Kodira C."/>
            <person name="Kretschmer M."/>
            <person name="Lappartient A."/>
            <person name="Leroch M."/>
            <person name="Levis C."/>
            <person name="Mauceli E."/>
            <person name="Neuveglise C."/>
            <person name="Oeser B."/>
            <person name="Pearson M."/>
            <person name="Poulain J."/>
            <person name="Poussereau N."/>
            <person name="Quesneville H."/>
            <person name="Rascle C."/>
            <person name="Schumacher J."/>
            <person name="Segurens B."/>
            <person name="Sexton A."/>
            <person name="Silva E."/>
            <person name="Sirven C."/>
            <person name="Soanes D.M."/>
            <person name="Talbot N.J."/>
            <person name="Templeton M."/>
            <person name="Yandava C."/>
            <person name="Yarden O."/>
            <person name="Zeng Q."/>
            <person name="Rollins J.A."/>
            <person name="Lebrun M.H."/>
            <person name="Dickman M."/>
        </authorList>
    </citation>
    <scope>NUCLEOTIDE SEQUENCE [LARGE SCALE GENOMIC DNA]</scope>
    <source>
        <strain evidence="3">T4</strain>
    </source>
</reference>
<feature type="region of interest" description="Disordered" evidence="1">
    <location>
        <begin position="1"/>
        <end position="52"/>
    </location>
</feature>
<accession>G2YIT2</accession>
<dbReference type="Proteomes" id="UP000008177">
    <property type="component" value="Unplaced contigs"/>
</dbReference>
<dbReference type="AlphaFoldDB" id="G2YIT2"/>
<proteinExistence type="predicted"/>
<sequence length="76" mass="8290">MVDVGEIRPQATLATETQQAWQTRPHTHALSGHTSPIQGRSYDQPPITIQSDSDYQSINQDNAASIITITVTVTVT</sequence>
<evidence type="ECO:0000256" key="1">
    <source>
        <dbReference type="SAM" id="MobiDB-lite"/>
    </source>
</evidence>
<dbReference type="InParanoid" id="G2YIT2"/>
<gene>
    <name evidence="2" type="ORF">BofuT4_uP019250.1</name>
</gene>
<evidence type="ECO:0000313" key="2">
    <source>
        <dbReference type="EMBL" id="CCD51619.1"/>
    </source>
</evidence>
<organism evidence="2 3">
    <name type="scientific">Botryotinia fuckeliana (strain T4)</name>
    <name type="common">Noble rot fungus</name>
    <name type="synonym">Botrytis cinerea</name>
    <dbReference type="NCBI Taxonomy" id="999810"/>
    <lineage>
        <taxon>Eukaryota</taxon>
        <taxon>Fungi</taxon>
        <taxon>Dikarya</taxon>
        <taxon>Ascomycota</taxon>
        <taxon>Pezizomycotina</taxon>
        <taxon>Leotiomycetes</taxon>
        <taxon>Helotiales</taxon>
        <taxon>Sclerotiniaceae</taxon>
        <taxon>Botrytis</taxon>
    </lineage>
</organism>
<dbReference type="HOGENOM" id="CLU_2654220_0_0_1"/>
<evidence type="ECO:0000313" key="3">
    <source>
        <dbReference type="Proteomes" id="UP000008177"/>
    </source>
</evidence>
<feature type="compositionally biased region" description="Polar residues" evidence="1">
    <location>
        <begin position="12"/>
        <end position="24"/>
    </location>
</feature>
<name>G2YIT2_BOTF4</name>